<evidence type="ECO:0000259" key="2">
    <source>
        <dbReference type="Pfam" id="PF04212"/>
    </source>
</evidence>
<protein>
    <submittedName>
        <fullName evidence="3">MIT domain-containing protein</fullName>
    </submittedName>
</protein>
<evidence type="ECO:0000313" key="4">
    <source>
        <dbReference type="Proteomes" id="UP001056384"/>
    </source>
</evidence>
<sequence>MTSCAHPMGHCRDDSTPYTPASRKTSHKSSTLSKALEKAQIAVQRDRAGNVRGALSSYRSARELLGKAKRRTTSEEDAQKIESISRAYEARIQELREAINSEPREEGDESFSEDGTSSTPYSSIDVPRSMRRPTMPASRPNTPQTPRSPHPSRRDSHQQWPLTPEVEIKATMERYMKRKLPERPPSRMPRFSRQFDAFDADDETIEILEQCESGWWNDLLEGNVRWSLSSDRTLVASPRAPLKESSKFRYSFSPQRNGAESPTDSIRFRSPPATPIRTGFGAHDMSYGQRLSGLAR</sequence>
<keyword evidence="4" id="KW-1185">Reference proteome</keyword>
<feature type="region of interest" description="Disordered" evidence="1">
    <location>
        <begin position="252"/>
        <end position="296"/>
    </location>
</feature>
<feature type="compositionally biased region" description="Basic and acidic residues" evidence="1">
    <location>
        <begin position="95"/>
        <end position="104"/>
    </location>
</feature>
<evidence type="ECO:0000256" key="1">
    <source>
        <dbReference type="SAM" id="MobiDB-lite"/>
    </source>
</evidence>
<reference evidence="3" key="1">
    <citation type="submission" date="2022-06" db="EMBL/GenBank/DDBJ databases">
        <title>Complete genome sequences of two strains of the flax pathogen Septoria linicola.</title>
        <authorList>
            <person name="Lapalu N."/>
            <person name="Simon A."/>
            <person name="Demenou B."/>
            <person name="Paumier D."/>
            <person name="Guillot M.-P."/>
            <person name="Gout L."/>
            <person name="Valade R."/>
        </authorList>
    </citation>
    <scope>NUCLEOTIDE SEQUENCE</scope>
    <source>
        <strain evidence="3">SE15195</strain>
    </source>
</reference>
<dbReference type="EMBL" id="CP099419">
    <property type="protein sequence ID" value="USW48900.1"/>
    <property type="molecule type" value="Genomic_DNA"/>
</dbReference>
<dbReference type="InterPro" id="IPR007330">
    <property type="entry name" value="MIT_dom"/>
</dbReference>
<organism evidence="3 4">
    <name type="scientific">Septoria linicola</name>
    <dbReference type="NCBI Taxonomy" id="215465"/>
    <lineage>
        <taxon>Eukaryota</taxon>
        <taxon>Fungi</taxon>
        <taxon>Dikarya</taxon>
        <taxon>Ascomycota</taxon>
        <taxon>Pezizomycotina</taxon>
        <taxon>Dothideomycetes</taxon>
        <taxon>Dothideomycetidae</taxon>
        <taxon>Mycosphaerellales</taxon>
        <taxon>Mycosphaerellaceae</taxon>
        <taxon>Septoria</taxon>
    </lineage>
</organism>
<proteinExistence type="predicted"/>
<dbReference type="SUPFAM" id="SSF116846">
    <property type="entry name" value="MIT domain"/>
    <property type="match status" value="1"/>
</dbReference>
<name>A0A9Q9EFF4_9PEZI</name>
<dbReference type="AlphaFoldDB" id="A0A9Q9EFF4"/>
<dbReference type="PANTHER" id="PTHR37327">
    <property type="entry name" value="CHROMOSOME 1, WHOLE GENOME SHOTGUN SEQUENCE"/>
    <property type="match status" value="1"/>
</dbReference>
<feature type="region of interest" description="Disordered" evidence="1">
    <location>
        <begin position="1"/>
        <end position="33"/>
    </location>
</feature>
<feature type="region of interest" description="Disordered" evidence="1">
    <location>
        <begin position="95"/>
        <end position="164"/>
    </location>
</feature>
<dbReference type="Proteomes" id="UP001056384">
    <property type="component" value="Chromosome 2"/>
</dbReference>
<dbReference type="InterPro" id="IPR036181">
    <property type="entry name" value="MIT_dom_sf"/>
</dbReference>
<accession>A0A9Q9EFF4</accession>
<feature type="compositionally biased region" description="Polar residues" evidence="1">
    <location>
        <begin position="252"/>
        <end position="264"/>
    </location>
</feature>
<feature type="domain" description="MIT" evidence="2">
    <location>
        <begin position="32"/>
        <end position="97"/>
    </location>
</feature>
<feature type="compositionally biased region" description="Polar residues" evidence="1">
    <location>
        <begin position="113"/>
        <end position="122"/>
    </location>
</feature>
<evidence type="ECO:0000313" key="3">
    <source>
        <dbReference type="EMBL" id="USW48900.1"/>
    </source>
</evidence>
<dbReference type="PANTHER" id="PTHR37327:SF1">
    <property type="entry name" value="MICROTUBULE INTERACTING AND TRANSPORT DOMAIN-CONTAINING PROTEIN"/>
    <property type="match status" value="1"/>
</dbReference>
<dbReference type="Gene3D" id="1.20.58.80">
    <property type="entry name" value="Phosphotransferase system, lactose/cellobiose-type IIA subunit"/>
    <property type="match status" value="1"/>
</dbReference>
<dbReference type="OrthoDB" id="3636803at2759"/>
<dbReference type="Pfam" id="PF04212">
    <property type="entry name" value="MIT"/>
    <property type="match status" value="1"/>
</dbReference>
<gene>
    <name evidence="3" type="ORF">Slin15195_G022190</name>
</gene>
<feature type="compositionally biased region" description="Polar residues" evidence="1">
    <location>
        <begin position="16"/>
        <end position="33"/>
    </location>
</feature>